<feature type="compositionally biased region" description="Basic and acidic residues" evidence="2">
    <location>
        <begin position="310"/>
        <end position="323"/>
    </location>
</feature>
<gene>
    <name evidence="5" type="ORF">H9641_10815</name>
</gene>
<feature type="domain" description="DUF4349" evidence="4">
    <location>
        <begin position="67"/>
        <end position="275"/>
    </location>
</feature>
<dbReference type="Proteomes" id="UP000655570">
    <property type="component" value="Unassembled WGS sequence"/>
</dbReference>
<comment type="caution">
    <text evidence="5">The sequence shown here is derived from an EMBL/GenBank/DDBJ whole genome shotgun (WGS) entry which is preliminary data.</text>
</comment>
<feature type="coiled-coil region" evidence="1">
    <location>
        <begin position="184"/>
        <end position="211"/>
    </location>
</feature>
<feature type="region of interest" description="Disordered" evidence="2">
    <location>
        <begin position="95"/>
        <end position="117"/>
    </location>
</feature>
<dbReference type="RefSeq" id="WP_191803609.1">
    <property type="nucleotide sequence ID" value="NZ_JACSQF010000010.1"/>
</dbReference>
<name>A0ABR8TZM0_9CELL</name>
<keyword evidence="6" id="KW-1185">Reference proteome</keyword>
<protein>
    <submittedName>
        <fullName evidence="5">DUF4349 domain-containing protein</fullName>
    </submittedName>
</protein>
<evidence type="ECO:0000313" key="6">
    <source>
        <dbReference type="Proteomes" id="UP000655570"/>
    </source>
</evidence>
<evidence type="ECO:0000256" key="3">
    <source>
        <dbReference type="SAM" id="Phobius"/>
    </source>
</evidence>
<feature type="transmembrane region" description="Helical" evidence="3">
    <location>
        <begin position="253"/>
        <end position="278"/>
    </location>
</feature>
<dbReference type="Pfam" id="PF14257">
    <property type="entry name" value="DUF4349"/>
    <property type="match status" value="1"/>
</dbReference>
<evidence type="ECO:0000259" key="4">
    <source>
        <dbReference type="Pfam" id="PF14257"/>
    </source>
</evidence>
<feature type="region of interest" description="Disordered" evidence="2">
    <location>
        <begin position="283"/>
        <end position="323"/>
    </location>
</feature>
<evidence type="ECO:0000313" key="5">
    <source>
        <dbReference type="EMBL" id="MBD7981200.1"/>
    </source>
</evidence>
<organism evidence="5 6">
    <name type="scientific">Oerskovia merdavium</name>
    <dbReference type="NCBI Taxonomy" id="2762227"/>
    <lineage>
        <taxon>Bacteria</taxon>
        <taxon>Bacillati</taxon>
        <taxon>Actinomycetota</taxon>
        <taxon>Actinomycetes</taxon>
        <taxon>Micrococcales</taxon>
        <taxon>Cellulomonadaceae</taxon>
        <taxon>Oerskovia</taxon>
    </lineage>
</organism>
<accession>A0ABR8TZM0</accession>
<dbReference type="EMBL" id="JACSQF010000010">
    <property type="protein sequence ID" value="MBD7981200.1"/>
    <property type="molecule type" value="Genomic_DNA"/>
</dbReference>
<keyword evidence="1" id="KW-0175">Coiled coil</keyword>
<keyword evidence="3" id="KW-0472">Membrane</keyword>
<dbReference type="InterPro" id="IPR025645">
    <property type="entry name" value="DUF4349"/>
</dbReference>
<keyword evidence="3" id="KW-0812">Transmembrane</keyword>
<reference evidence="5 6" key="1">
    <citation type="submission" date="2020-08" db="EMBL/GenBank/DDBJ databases">
        <title>A Genomic Blueprint of the Chicken Gut Microbiome.</title>
        <authorList>
            <person name="Gilroy R."/>
            <person name="Ravi A."/>
            <person name="Getino M."/>
            <person name="Pursley I."/>
            <person name="Horton D.L."/>
            <person name="Alikhan N.-F."/>
            <person name="Baker D."/>
            <person name="Gharbi K."/>
            <person name="Hall N."/>
            <person name="Watson M."/>
            <person name="Adriaenssens E.M."/>
            <person name="Foster-Nyarko E."/>
            <person name="Jarju S."/>
            <person name="Secka A."/>
            <person name="Antonio M."/>
            <person name="Oren A."/>
            <person name="Chaudhuri R."/>
            <person name="La Ragione R.M."/>
            <person name="Hildebrand F."/>
            <person name="Pallen M.J."/>
        </authorList>
    </citation>
    <scope>NUCLEOTIDE SEQUENCE [LARGE SCALE GENOMIC DNA]</scope>
    <source>
        <strain evidence="5 6">Sa2CUA9</strain>
    </source>
</reference>
<sequence length="323" mass="32803">MRTSSRTSGVLGTALLAVLLLAGCTGSGGDESLSDSAGANSAADVAPEAPAEAAGIRLDGAVEGDLREVITTGSLTLVAGDPRTAVQAIAELVESSGGRVESRSEHSAQDGSDASGQITVRVPAAQVTATVDALDSVGEVQDVSLDAEDVTATAIDLDARVQALGTSVARLEALMGQAATTADLLAAEKELTARQAELESLQSQRASLTDRVDMSTLHVQVVAEAPTATIRPAGFLGGLDRGWSALLTTIDGLVVVLGVLLPWIAVAALVALVVRIVVRRTRRRRAGGSPTDTGHAPLSDPDTGPGGSPRETKPLVEAGDRRG</sequence>
<keyword evidence="3" id="KW-1133">Transmembrane helix</keyword>
<evidence type="ECO:0000256" key="2">
    <source>
        <dbReference type="SAM" id="MobiDB-lite"/>
    </source>
</evidence>
<dbReference type="PROSITE" id="PS51257">
    <property type="entry name" value="PROKAR_LIPOPROTEIN"/>
    <property type="match status" value="1"/>
</dbReference>
<evidence type="ECO:0000256" key="1">
    <source>
        <dbReference type="SAM" id="Coils"/>
    </source>
</evidence>
<proteinExistence type="predicted"/>